<evidence type="ECO:0000256" key="3">
    <source>
        <dbReference type="ARBA" id="ARBA00022741"/>
    </source>
</evidence>
<reference evidence="15 16" key="1">
    <citation type="submission" date="2020-08" db="EMBL/GenBank/DDBJ databases">
        <title>Genome public.</title>
        <authorList>
            <person name="Liu C."/>
            <person name="Sun Q."/>
        </authorList>
    </citation>
    <scope>NUCLEOTIDE SEQUENCE [LARGE SCALE GENOMIC DNA]</scope>
    <source>
        <strain evidence="15 16">NSJ-46</strain>
    </source>
</reference>
<evidence type="ECO:0000313" key="15">
    <source>
        <dbReference type="EMBL" id="MBC8572764.1"/>
    </source>
</evidence>
<comment type="catalytic activity">
    <reaction evidence="7">
        <text>3-dehydro-L-erythronate + ATP = 3-dehydro-4-O-phospho-L-erythronate + ADP + H(+)</text>
        <dbReference type="Rhea" id="RHEA:52552"/>
        <dbReference type="ChEBI" id="CHEBI:15378"/>
        <dbReference type="ChEBI" id="CHEBI:30616"/>
        <dbReference type="ChEBI" id="CHEBI:136592"/>
        <dbReference type="ChEBI" id="CHEBI:136670"/>
        <dbReference type="ChEBI" id="CHEBI:456216"/>
        <dbReference type="EC" id="2.7.1.217"/>
    </reaction>
</comment>
<evidence type="ECO:0000256" key="9">
    <source>
        <dbReference type="ARBA" id="ARBA00037335"/>
    </source>
</evidence>
<evidence type="ECO:0000256" key="11">
    <source>
        <dbReference type="ARBA" id="ARBA00039461"/>
    </source>
</evidence>
<organism evidence="15 16">
    <name type="scientific">Jingyaoa shaoxingensis</name>
    <dbReference type="NCBI Taxonomy" id="2763671"/>
    <lineage>
        <taxon>Bacteria</taxon>
        <taxon>Bacillati</taxon>
        <taxon>Bacillota</taxon>
        <taxon>Clostridia</taxon>
        <taxon>Lachnospirales</taxon>
        <taxon>Lachnospiraceae</taxon>
        <taxon>Jingyaoa</taxon>
    </lineage>
</organism>
<comment type="catalytic activity">
    <reaction evidence="8">
        <text>3-dehydro-D-erythronate + ATP = 3-dehydro-4-O-phospho-D-erythronate + ADP + H(+)</text>
        <dbReference type="Rhea" id="RHEA:52556"/>
        <dbReference type="ChEBI" id="CHEBI:15378"/>
        <dbReference type="ChEBI" id="CHEBI:30616"/>
        <dbReference type="ChEBI" id="CHEBI:57958"/>
        <dbReference type="ChEBI" id="CHEBI:136593"/>
        <dbReference type="ChEBI" id="CHEBI:456216"/>
        <dbReference type="EC" id="2.7.1.217"/>
    </reaction>
</comment>
<evidence type="ECO:0000256" key="10">
    <source>
        <dbReference type="ARBA" id="ARBA00039095"/>
    </source>
</evidence>
<dbReference type="EC" id="2.7.1.217" evidence="10"/>
<evidence type="ECO:0000256" key="7">
    <source>
        <dbReference type="ARBA" id="ARBA00035898"/>
    </source>
</evidence>
<dbReference type="SUPFAM" id="SSF142764">
    <property type="entry name" value="YgbK-like"/>
    <property type="match status" value="1"/>
</dbReference>
<dbReference type="InterPro" id="IPR050007">
    <property type="entry name" value="OtnK"/>
</dbReference>
<evidence type="ECO:0000256" key="8">
    <source>
        <dbReference type="ARBA" id="ARBA00036346"/>
    </source>
</evidence>
<keyword evidence="3" id="KW-0547">Nucleotide-binding</keyword>
<evidence type="ECO:0000256" key="4">
    <source>
        <dbReference type="ARBA" id="ARBA00022777"/>
    </source>
</evidence>
<evidence type="ECO:0000259" key="14">
    <source>
        <dbReference type="Pfam" id="PF17042"/>
    </source>
</evidence>
<sequence>MIQIGCIADDFTGASDWASFFAEKGISTILFNGIPEADIKTEDADVAVIALKTRTEPKEEAVKESVEALAWLREQGTKQYYIKYCSTFDCKKDGNIGPVIDAAMDYLGETATVVCPALPVNGRTVRNGCLYVNGVELQNSSMKDHPLTPMWDCRIKELMRQQSSGEVVVMPKEICEKPDVQEWMGEYQRKKKHIYFVPDFYEQEQGKRIVEIFEKFKLLTGGSGVSTFLAEKLEHQEMELIKGQETPAIIIAGSCSVATLGQIAEYLETGKKAYKMSPRKILEGTESVDTIWKVIGKWKEDDILLYSSEDASTVTENQKNENISMLIEQIQAQIAQQFVREGRTRVIVAGGETSGAVTKKLGYDRYYVGGSIAPGVPVLIPVQEPEMRLVLKSGNFGKKDFFIRALEYTRG</sequence>
<comment type="function">
    <text evidence="9">Catalyzes the ATP-dependent phosphorylation of 3-oxo-tetronate to 3-oxo-tetronate 4-phosphate.</text>
</comment>
<dbReference type="Gene3D" id="3.40.50.10840">
    <property type="entry name" value="Putative sugar-binding, N-terminal domain"/>
    <property type="match status" value="1"/>
</dbReference>
<dbReference type="RefSeq" id="WP_249307793.1">
    <property type="nucleotide sequence ID" value="NZ_JACRSZ010000005.1"/>
</dbReference>
<evidence type="ECO:0000256" key="12">
    <source>
        <dbReference type="ARBA" id="ARBA00041377"/>
    </source>
</evidence>
<proteinExistence type="inferred from homology"/>
<keyword evidence="16" id="KW-1185">Reference proteome</keyword>
<dbReference type="InterPro" id="IPR010737">
    <property type="entry name" value="4-carb_acid_sugar_kinase_N"/>
</dbReference>
<evidence type="ECO:0000259" key="13">
    <source>
        <dbReference type="Pfam" id="PF07005"/>
    </source>
</evidence>
<dbReference type="Pfam" id="PF07005">
    <property type="entry name" value="SBD_N"/>
    <property type="match status" value="1"/>
</dbReference>
<dbReference type="GO" id="GO:0016301">
    <property type="term" value="F:kinase activity"/>
    <property type="evidence" value="ECO:0007669"/>
    <property type="project" value="UniProtKB-KW"/>
</dbReference>
<gene>
    <name evidence="15" type="ORF">H8716_06645</name>
</gene>
<dbReference type="Pfam" id="PF17042">
    <property type="entry name" value="NBD_C"/>
    <property type="match status" value="1"/>
</dbReference>
<dbReference type="InterPro" id="IPR031475">
    <property type="entry name" value="NBD_C"/>
</dbReference>
<comment type="caution">
    <text evidence="15">The sequence shown here is derived from an EMBL/GenBank/DDBJ whole genome shotgun (WGS) entry which is preliminary data.</text>
</comment>
<evidence type="ECO:0000256" key="6">
    <source>
        <dbReference type="ARBA" id="ARBA00023277"/>
    </source>
</evidence>
<feature type="domain" description="Four-carbon acid sugar kinase nucleotide binding" evidence="14">
    <location>
        <begin position="250"/>
        <end position="402"/>
    </location>
</feature>
<dbReference type="InterPro" id="IPR037051">
    <property type="entry name" value="4-carb_acid_sugar_kinase_N_sf"/>
</dbReference>
<dbReference type="NCBIfam" id="NF043035">
    <property type="entry name" value="OxoTetrKin"/>
    <property type="match status" value="1"/>
</dbReference>
<evidence type="ECO:0000256" key="5">
    <source>
        <dbReference type="ARBA" id="ARBA00022840"/>
    </source>
</evidence>
<name>A0ABR7N8N4_9FIRM</name>
<evidence type="ECO:0000256" key="1">
    <source>
        <dbReference type="ARBA" id="ARBA00005715"/>
    </source>
</evidence>
<dbReference type="Proteomes" id="UP000657421">
    <property type="component" value="Unassembled WGS sequence"/>
</dbReference>
<comment type="similarity">
    <text evidence="1">Belongs to the four-carbon acid sugar kinase family.</text>
</comment>
<dbReference type="Gene3D" id="3.40.980.20">
    <property type="entry name" value="Four-carbon acid sugar kinase, nucleotide binding domain"/>
    <property type="match status" value="1"/>
</dbReference>
<evidence type="ECO:0000313" key="16">
    <source>
        <dbReference type="Proteomes" id="UP000657421"/>
    </source>
</evidence>
<evidence type="ECO:0000256" key="2">
    <source>
        <dbReference type="ARBA" id="ARBA00022679"/>
    </source>
</evidence>
<feature type="domain" description="Four-carbon acid sugar kinase N-terminal" evidence="13">
    <location>
        <begin position="4"/>
        <end position="227"/>
    </location>
</feature>
<keyword evidence="6" id="KW-0119">Carbohydrate metabolism</keyword>
<dbReference type="EMBL" id="JACRSZ010000005">
    <property type="protein sequence ID" value="MBC8572764.1"/>
    <property type="molecule type" value="Genomic_DNA"/>
</dbReference>
<dbReference type="InterPro" id="IPR042213">
    <property type="entry name" value="NBD_C_sf"/>
</dbReference>
<accession>A0ABR7N8N4</accession>
<keyword evidence="4 15" id="KW-0418">Kinase</keyword>
<keyword evidence="2" id="KW-0808">Transferase</keyword>
<protein>
    <recommendedName>
        <fullName evidence="11">3-oxo-tetronate kinase</fullName>
        <ecNumber evidence="10">2.7.1.217</ecNumber>
    </recommendedName>
    <alternativeName>
        <fullName evidence="12">3-dehydrotetronate 4-kinase</fullName>
    </alternativeName>
</protein>
<keyword evidence="5" id="KW-0067">ATP-binding</keyword>